<keyword evidence="4" id="KW-0677">Repeat</keyword>
<dbReference type="GO" id="GO:0000398">
    <property type="term" value="P:mRNA splicing, via spliceosome"/>
    <property type="evidence" value="ECO:0007669"/>
    <property type="project" value="TreeGrafter"/>
</dbReference>
<protein>
    <submittedName>
        <fullName evidence="8">Nuclear mRNA splicing protein</fullName>
    </submittedName>
</protein>
<keyword evidence="7" id="KW-1133">Transmembrane helix</keyword>
<keyword evidence="7" id="KW-0812">Transmembrane</keyword>
<dbReference type="SMART" id="SM00320">
    <property type="entry name" value="WD40"/>
    <property type="match status" value="6"/>
</dbReference>
<dbReference type="PRINTS" id="PR00320">
    <property type="entry name" value="GPROTEINBRPT"/>
</dbReference>
<dbReference type="GO" id="GO:0071013">
    <property type="term" value="C:catalytic step 2 spliceosome"/>
    <property type="evidence" value="ECO:0007669"/>
    <property type="project" value="TreeGrafter"/>
</dbReference>
<dbReference type="InterPro" id="IPR020472">
    <property type="entry name" value="WD40_PAC1"/>
</dbReference>
<dbReference type="HOGENOM" id="CLU_537685_0_0_1"/>
<dbReference type="PANTHER" id="PTHR22842:SF3">
    <property type="entry name" value="WD REPEAT DOMAIN-CONTAINING PROTEIN 83"/>
    <property type="match status" value="1"/>
</dbReference>
<dbReference type="EMBL" id="ALBS01000322">
    <property type="protein sequence ID" value="EJT45686.1"/>
    <property type="molecule type" value="Genomic_DNA"/>
</dbReference>
<keyword evidence="2" id="KW-0963">Cytoplasm</keyword>
<feature type="repeat" description="WD" evidence="6">
    <location>
        <begin position="311"/>
        <end position="345"/>
    </location>
</feature>
<name>J5SHP2_TRIAS</name>
<dbReference type="VEuPathDB" id="FungiDB:A1Q1_05835"/>
<dbReference type="CDD" id="cd00200">
    <property type="entry name" value="WD40"/>
    <property type="match status" value="1"/>
</dbReference>
<dbReference type="InterPro" id="IPR001680">
    <property type="entry name" value="WD40_rpt"/>
</dbReference>
<dbReference type="PROSITE" id="PS00678">
    <property type="entry name" value="WD_REPEATS_1"/>
    <property type="match status" value="1"/>
</dbReference>
<dbReference type="AlphaFoldDB" id="J5SHP2"/>
<dbReference type="Pfam" id="PF00400">
    <property type="entry name" value="WD40"/>
    <property type="match status" value="4"/>
</dbReference>
<dbReference type="SUPFAM" id="SSF50978">
    <property type="entry name" value="WD40 repeat-like"/>
    <property type="match status" value="1"/>
</dbReference>
<dbReference type="OrthoDB" id="1068471at2759"/>
<organism evidence="8 9">
    <name type="scientific">Trichosporon asahii var. asahii (strain ATCC 90039 / CBS 2479 / JCM 2466 / KCTC 7840 / NBRC 103889/ NCYC 2677 / UAMH 7654)</name>
    <name type="common">Yeast</name>
    <dbReference type="NCBI Taxonomy" id="1186058"/>
    <lineage>
        <taxon>Eukaryota</taxon>
        <taxon>Fungi</taxon>
        <taxon>Dikarya</taxon>
        <taxon>Basidiomycota</taxon>
        <taxon>Agaricomycotina</taxon>
        <taxon>Tremellomycetes</taxon>
        <taxon>Trichosporonales</taxon>
        <taxon>Trichosporonaceae</taxon>
        <taxon>Trichosporon</taxon>
    </lineage>
</organism>
<evidence type="ECO:0000313" key="8">
    <source>
        <dbReference type="EMBL" id="EJT45686.1"/>
    </source>
</evidence>
<dbReference type="RefSeq" id="XP_014176519.1">
    <property type="nucleotide sequence ID" value="XM_014321044.1"/>
</dbReference>
<dbReference type="GO" id="GO:0005737">
    <property type="term" value="C:cytoplasm"/>
    <property type="evidence" value="ECO:0007669"/>
    <property type="project" value="UniProtKB-SubCell"/>
</dbReference>
<dbReference type="PROSITE" id="PS50294">
    <property type="entry name" value="WD_REPEATS_REGION"/>
    <property type="match status" value="2"/>
</dbReference>
<comment type="similarity">
    <text evidence="5">Belongs to the WD repeat MORG1 family.</text>
</comment>
<feature type="repeat" description="WD" evidence="6">
    <location>
        <begin position="269"/>
        <end position="310"/>
    </location>
</feature>
<dbReference type="PROSITE" id="PS50082">
    <property type="entry name" value="WD_REPEATS_2"/>
    <property type="match status" value="4"/>
</dbReference>
<evidence type="ECO:0000256" key="7">
    <source>
        <dbReference type="SAM" id="Phobius"/>
    </source>
</evidence>
<gene>
    <name evidence="8" type="ORF">A1Q1_05835</name>
</gene>
<evidence type="ECO:0000256" key="2">
    <source>
        <dbReference type="ARBA" id="ARBA00022490"/>
    </source>
</evidence>
<feature type="repeat" description="WD" evidence="6">
    <location>
        <begin position="355"/>
        <end position="396"/>
    </location>
</feature>
<dbReference type="KEGG" id="tasa:A1Q1_05835"/>
<dbReference type="InterPro" id="IPR051980">
    <property type="entry name" value="WD_repeat_MORG1"/>
</dbReference>
<dbReference type="InterPro" id="IPR015943">
    <property type="entry name" value="WD40/YVTN_repeat-like_dom_sf"/>
</dbReference>
<sequence length="507" mass="54906">MTLDVQDASTSSGSFVVLHIGNTMSNNAASSFRSQLSGFRWANSVQDDSATTAPASQGNVFSRSWNSVSGYIPLRNEGASREEEAYFALSFALAFTLGSCLFMLGFAILHGPMAPHYLEGAFAVLDSVLRFARPDALLRHRRALDDWHPRRCHRPGRRAAHVPRRLPSGRCRDAPHGLTDAPARSRKRAARVVDACRVTHHVNNKTYRPIKGGTYVSFYLYAIADDSLSHEAGVNVIAYNHGSKYLLSGSSDRTIRLWNPATGKEVKVYRGQAHEILALDVASDNAKFASCGGDRAVFLWDVASGQTIRRLQGHFGKLHAVAFSNDASLLASGGFDAKIMLWDMRASTRDPLQTLKDATSSITSLSIPPDSVQIIAGSMDGHVRAYDIRMGQMTEDLVGLTAVVPSPSSPKDTLLVASQDGKLRLFDRSNGSTFSGHAVGQGRSRPAFNRGESAVLAGGEDGKLWAWNVLDAKPLAGFPQSPHRKAITSVLCNPNGKEMVTASLDLE</sequence>
<evidence type="ECO:0000256" key="1">
    <source>
        <dbReference type="ARBA" id="ARBA00004496"/>
    </source>
</evidence>
<dbReference type="InterPro" id="IPR019775">
    <property type="entry name" value="WD40_repeat_CS"/>
</dbReference>
<evidence type="ECO:0000256" key="4">
    <source>
        <dbReference type="ARBA" id="ARBA00022737"/>
    </source>
</evidence>
<comment type="subcellular location">
    <subcellularLocation>
        <location evidence="1">Cytoplasm</location>
    </subcellularLocation>
</comment>
<comment type="caution">
    <text evidence="8">The sequence shown here is derived from an EMBL/GenBank/DDBJ whole genome shotgun (WGS) entry which is preliminary data.</text>
</comment>
<dbReference type="Proteomes" id="UP000002748">
    <property type="component" value="Unassembled WGS sequence"/>
</dbReference>
<evidence type="ECO:0000313" key="9">
    <source>
        <dbReference type="Proteomes" id="UP000002748"/>
    </source>
</evidence>
<keyword evidence="7" id="KW-0472">Membrane</keyword>
<dbReference type="Gene3D" id="2.130.10.10">
    <property type="entry name" value="YVTN repeat-like/Quinoprotein amine dehydrogenase"/>
    <property type="match status" value="1"/>
</dbReference>
<feature type="repeat" description="WD" evidence="6">
    <location>
        <begin position="227"/>
        <end position="268"/>
    </location>
</feature>
<dbReference type="PANTHER" id="PTHR22842">
    <property type="entry name" value="WD40 REPEAT PROTEIN"/>
    <property type="match status" value="1"/>
</dbReference>
<proteinExistence type="inferred from homology"/>
<evidence type="ECO:0000256" key="6">
    <source>
        <dbReference type="PROSITE-ProRule" id="PRU00221"/>
    </source>
</evidence>
<evidence type="ECO:0000256" key="5">
    <source>
        <dbReference type="ARBA" id="ARBA00038145"/>
    </source>
</evidence>
<reference evidence="8 9" key="1">
    <citation type="journal article" date="2012" name="Eukaryot. Cell">
        <title>Draft genome sequence of CBS 2479, the standard type strain of Trichosporon asahii.</title>
        <authorList>
            <person name="Yang R.Y."/>
            <person name="Li H.T."/>
            <person name="Zhu H."/>
            <person name="Zhou G.P."/>
            <person name="Wang M."/>
            <person name="Wang L."/>
        </authorList>
    </citation>
    <scope>NUCLEOTIDE SEQUENCE [LARGE SCALE GENOMIC DNA]</scope>
    <source>
        <strain evidence="9">ATCC 90039 / CBS 2479 / JCM 2466 / KCTC 7840 / NCYC 2677 / UAMH 7654</strain>
    </source>
</reference>
<keyword evidence="3 6" id="KW-0853">WD repeat</keyword>
<evidence type="ECO:0000256" key="3">
    <source>
        <dbReference type="ARBA" id="ARBA00022574"/>
    </source>
</evidence>
<accession>J5SHP2</accession>
<feature type="transmembrane region" description="Helical" evidence="7">
    <location>
        <begin position="85"/>
        <end position="108"/>
    </location>
</feature>
<dbReference type="GeneID" id="25989347"/>
<dbReference type="InterPro" id="IPR036322">
    <property type="entry name" value="WD40_repeat_dom_sf"/>
</dbReference>